<dbReference type="InterPro" id="IPR008978">
    <property type="entry name" value="HSP20-like_chaperone"/>
</dbReference>
<feature type="domain" description="SHSP" evidence="5">
    <location>
        <begin position="182"/>
        <end position="295"/>
    </location>
</feature>
<reference evidence="8" key="2">
    <citation type="submission" date="2018-09" db="EMBL/GenBank/DDBJ databases">
        <authorList>
            <person name="Zhu H."/>
        </authorList>
    </citation>
    <scope>NUCLEOTIDE SEQUENCE [LARGE SCALE GENOMIC DNA]</scope>
    <source>
        <strain evidence="8">K1S02-23</strain>
    </source>
</reference>
<dbReference type="InterPro" id="IPR023393">
    <property type="entry name" value="START-like_dom_sf"/>
</dbReference>
<dbReference type="CDD" id="cd07817">
    <property type="entry name" value="SRPBCC_8"/>
    <property type="match status" value="1"/>
</dbReference>
<organism evidence="7 8">
    <name type="scientific">Noviherbaspirillum sedimenti</name>
    <dbReference type="NCBI Taxonomy" id="2320865"/>
    <lineage>
        <taxon>Bacteria</taxon>
        <taxon>Pseudomonadati</taxon>
        <taxon>Pseudomonadota</taxon>
        <taxon>Betaproteobacteria</taxon>
        <taxon>Burkholderiales</taxon>
        <taxon>Oxalobacteraceae</taxon>
        <taxon>Noviherbaspirillum</taxon>
    </lineage>
</organism>
<dbReference type="EMBL" id="QYUQ01000001">
    <property type="protein sequence ID" value="RJG08198.1"/>
    <property type="molecule type" value="Genomic_DNA"/>
</dbReference>
<dbReference type="Gene3D" id="3.30.530.20">
    <property type="match status" value="1"/>
</dbReference>
<reference evidence="7" key="1">
    <citation type="submission" date="2018-09" db="EMBL/GenBank/DDBJ databases">
        <authorList>
            <person name="Parvin R."/>
            <person name="Begum J.A."/>
            <person name="Chowdhury E.H."/>
            <person name="Islam M.R."/>
            <person name="Harder T."/>
        </authorList>
    </citation>
    <scope>NUCLEOTIDE SEQUENCE</scope>
    <source>
        <strain evidence="7">K1S02-23</strain>
    </source>
</reference>
<protein>
    <recommendedName>
        <fullName evidence="5">SHSP domain-containing protein</fullName>
    </recommendedName>
</protein>
<dbReference type="InterPro" id="IPR047137">
    <property type="entry name" value="ORF3"/>
</dbReference>
<accession>A0A3A3GAG4</accession>
<dbReference type="Pfam" id="PF00011">
    <property type="entry name" value="HSP20"/>
    <property type="match status" value="1"/>
</dbReference>
<evidence type="ECO:0000313" key="8">
    <source>
        <dbReference type="Proteomes" id="UP000266327"/>
    </source>
</evidence>
<comment type="similarity">
    <text evidence="1">Belongs to the ribosome association toxin RatA family.</text>
</comment>
<evidence type="ECO:0000313" key="6">
    <source>
        <dbReference type="EMBL" id="RJG01587.1"/>
    </source>
</evidence>
<dbReference type="PANTHER" id="PTHR33824:SF7">
    <property type="entry name" value="POLYKETIDE CYCLASE_DEHYDRASE AND LIPID TRANSPORT SUPERFAMILY PROTEIN"/>
    <property type="match status" value="1"/>
</dbReference>
<dbReference type="AlphaFoldDB" id="A0A3A3GAG4"/>
<sequence length="295" mass="32917">MVKVERLIEVNVPVSIVYRELSQFEEFPRFMKGVHSVHQLDDAHLHWRAEKNGKEMEWDAEITEQIPEHCIAWRNTSGPRSEGRVVLEALDPDKTRIFLSMEAEEAPLDQTASEDGFPPQDEGDLARFKKMVESKVRSRGANSDDLHRQASVTQGRTVDADAENALPRNAGQSQAAGEAPLHRRQAWTPPVDIEQHAGQMHIRTDLPGVSKQDVQIEILRDQLIIEGERRAGAGGQQTARHRAECNYGHFYRVITLPAGVDPDSAQASMHDGVLDVSFRMAAAPGTVRRLDIQGG</sequence>
<dbReference type="SUPFAM" id="SSF55961">
    <property type="entry name" value="Bet v1-like"/>
    <property type="match status" value="1"/>
</dbReference>
<dbReference type="RefSeq" id="WP_119783616.1">
    <property type="nucleotide sequence ID" value="NZ_QYUQ01000001.1"/>
</dbReference>
<evidence type="ECO:0000256" key="1">
    <source>
        <dbReference type="ARBA" id="ARBA00008918"/>
    </source>
</evidence>
<dbReference type="InterPro" id="IPR002068">
    <property type="entry name" value="A-crystallin/Hsp20_dom"/>
</dbReference>
<dbReference type="Pfam" id="PF03364">
    <property type="entry name" value="Polyketide_cyc"/>
    <property type="match status" value="1"/>
</dbReference>
<evidence type="ECO:0000256" key="4">
    <source>
        <dbReference type="SAM" id="MobiDB-lite"/>
    </source>
</evidence>
<dbReference type="Gene3D" id="2.60.40.790">
    <property type="match status" value="1"/>
</dbReference>
<evidence type="ECO:0000259" key="5">
    <source>
        <dbReference type="PROSITE" id="PS01031"/>
    </source>
</evidence>
<proteinExistence type="inferred from homology"/>
<name>A0A3A3GAG4_9BURK</name>
<dbReference type="EMBL" id="QYUQ01000002">
    <property type="protein sequence ID" value="RJG01587.1"/>
    <property type="molecule type" value="Genomic_DNA"/>
</dbReference>
<gene>
    <name evidence="7" type="ORF">D3878_00070</name>
    <name evidence="6" type="ORF">D3878_08305</name>
</gene>
<dbReference type="PANTHER" id="PTHR33824">
    <property type="entry name" value="POLYKETIDE CYCLASE/DEHYDRASE AND LIPID TRANSPORT SUPERFAMILY PROTEIN"/>
    <property type="match status" value="1"/>
</dbReference>
<dbReference type="SUPFAM" id="SSF49764">
    <property type="entry name" value="HSP20-like chaperones"/>
    <property type="match status" value="1"/>
</dbReference>
<feature type="region of interest" description="Disordered" evidence="4">
    <location>
        <begin position="134"/>
        <end position="163"/>
    </location>
</feature>
<comment type="caution">
    <text evidence="7">The sequence shown here is derived from an EMBL/GenBank/DDBJ whole genome shotgun (WGS) entry which is preliminary data.</text>
</comment>
<dbReference type="PROSITE" id="PS01031">
    <property type="entry name" value="SHSP"/>
    <property type="match status" value="1"/>
</dbReference>
<keyword evidence="8" id="KW-1185">Reference proteome</keyword>
<evidence type="ECO:0000256" key="3">
    <source>
        <dbReference type="RuleBase" id="RU003616"/>
    </source>
</evidence>
<evidence type="ECO:0000256" key="2">
    <source>
        <dbReference type="PROSITE-ProRule" id="PRU00285"/>
    </source>
</evidence>
<dbReference type="CDD" id="cd06464">
    <property type="entry name" value="ACD_sHsps-like"/>
    <property type="match status" value="1"/>
</dbReference>
<evidence type="ECO:0000313" key="7">
    <source>
        <dbReference type="EMBL" id="RJG08198.1"/>
    </source>
</evidence>
<dbReference type="Proteomes" id="UP000266327">
    <property type="component" value="Unassembled WGS sequence"/>
</dbReference>
<comment type="similarity">
    <text evidence="2 3">Belongs to the small heat shock protein (HSP20) family.</text>
</comment>
<feature type="compositionally biased region" description="Basic and acidic residues" evidence="4">
    <location>
        <begin position="134"/>
        <end position="148"/>
    </location>
</feature>
<dbReference type="InterPro" id="IPR005031">
    <property type="entry name" value="COQ10_START"/>
</dbReference>